<sequence>MACFIAEHNLSFNIASHLNKLICAVCPDSKIAEQLSIRRTKARAIIVNVTEQTAEEKIIEMLQNNCFALLVDESTDKSTIKHLALVVRIVKLDFSVEDRFLTLIPIVDCTATALYGKIVEYFVEKNIPYKSNMIGFASDGANVMFGDKHSLVTLFKNDIPHLFTMKCICYSFNLCASYACEKLPRGVEDFCRDVYNHIQNSPKRIGDFKTFQAFTNIKPHKLLHPSQTRWLSLIKVVNRLLEQLPAIKLYF</sequence>
<dbReference type="Pfam" id="PF14291">
    <property type="entry name" value="DUF4371"/>
    <property type="match status" value="1"/>
</dbReference>
<dbReference type="PANTHER" id="PTHR37162:SF1">
    <property type="entry name" value="BED-TYPE DOMAIN-CONTAINING PROTEIN"/>
    <property type="match status" value="1"/>
</dbReference>
<evidence type="ECO:0000313" key="3">
    <source>
        <dbReference type="Proteomes" id="UP001314205"/>
    </source>
</evidence>
<reference evidence="2 3" key="1">
    <citation type="submission" date="2023-11" db="EMBL/GenBank/DDBJ databases">
        <authorList>
            <person name="Hedman E."/>
            <person name="Englund M."/>
            <person name="Stromberg M."/>
            <person name="Nyberg Akerstrom W."/>
            <person name="Nylinder S."/>
            <person name="Jareborg N."/>
            <person name="Kallberg Y."/>
            <person name="Kronander E."/>
        </authorList>
    </citation>
    <scope>NUCLEOTIDE SEQUENCE [LARGE SCALE GENOMIC DNA]</scope>
</reference>
<dbReference type="InterPro" id="IPR025398">
    <property type="entry name" value="DUF4371"/>
</dbReference>
<accession>A0AAV1KXW4</accession>
<proteinExistence type="predicted"/>
<dbReference type="Proteomes" id="UP001314205">
    <property type="component" value="Unassembled WGS sequence"/>
</dbReference>
<dbReference type="AlphaFoldDB" id="A0AAV1KXW4"/>
<keyword evidence="3" id="KW-1185">Reference proteome</keyword>
<protein>
    <recommendedName>
        <fullName evidence="1">DUF4371 domain-containing protein</fullName>
    </recommendedName>
</protein>
<evidence type="ECO:0000313" key="2">
    <source>
        <dbReference type="EMBL" id="CAK1587878.1"/>
    </source>
</evidence>
<comment type="caution">
    <text evidence="2">The sequence shown here is derived from an EMBL/GenBank/DDBJ whole genome shotgun (WGS) entry which is preliminary data.</text>
</comment>
<dbReference type="EMBL" id="CAVLGL010000082">
    <property type="protein sequence ID" value="CAK1587878.1"/>
    <property type="molecule type" value="Genomic_DNA"/>
</dbReference>
<evidence type="ECO:0000259" key="1">
    <source>
        <dbReference type="Pfam" id="PF14291"/>
    </source>
</evidence>
<dbReference type="PANTHER" id="PTHR37162">
    <property type="entry name" value="HAT FAMILY DIMERISATION DOMAINCONTAINING PROTEIN-RELATED"/>
    <property type="match status" value="1"/>
</dbReference>
<gene>
    <name evidence="2" type="ORF">PARMNEM_LOCUS8588</name>
</gene>
<feature type="domain" description="DUF4371" evidence="1">
    <location>
        <begin position="46"/>
        <end position="147"/>
    </location>
</feature>
<organism evidence="2 3">
    <name type="scientific">Parnassius mnemosyne</name>
    <name type="common">clouded apollo</name>
    <dbReference type="NCBI Taxonomy" id="213953"/>
    <lineage>
        <taxon>Eukaryota</taxon>
        <taxon>Metazoa</taxon>
        <taxon>Ecdysozoa</taxon>
        <taxon>Arthropoda</taxon>
        <taxon>Hexapoda</taxon>
        <taxon>Insecta</taxon>
        <taxon>Pterygota</taxon>
        <taxon>Neoptera</taxon>
        <taxon>Endopterygota</taxon>
        <taxon>Lepidoptera</taxon>
        <taxon>Glossata</taxon>
        <taxon>Ditrysia</taxon>
        <taxon>Papilionoidea</taxon>
        <taxon>Papilionidae</taxon>
        <taxon>Parnassiinae</taxon>
        <taxon>Parnassini</taxon>
        <taxon>Parnassius</taxon>
        <taxon>Driopa</taxon>
    </lineage>
</organism>
<name>A0AAV1KXW4_9NEOP</name>